<dbReference type="EMBL" id="WJQU01002121">
    <property type="protein sequence ID" value="KAJ6633287.1"/>
    <property type="molecule type" value="Genomic_DNA"/>
</dbReference>
<dbReference type="InterPro" id="IPR051475">
    <property type="entry name" value="Diverse_Ion_Transporter"/>
</dbReference>
<protein>
    <submittedName>
        <fullName evidence="8">P protein</fullName>
    </submittedName>
</protein>
<feature type="non-terminal residue" evidence="8">
    <location>
        <position position="1"/>
    </location>
</feature>
<evidence type="ECO:0000256" key="4">
    <source>
        <dbReference type="ARBA" id="ARBA00022989"/>
    </source>
</evidence>
<feature type="transmembrane region" description="Helical" evidence="6">
    <location>
        <begin position="614"/>
        <end position="638"/>
    </location>
</feature>
<feature type="transmembrane region" description="Helical" evidence="6">
    <location>
        <begin position="658"/>
        <end position="676"/>
    </location>
</feature>
<dbReference type="AlphaFoldDB" id="A0A9Q0MKZ6"/>
<evidence type="ECO:0000256" key="6">
    <source>
        <dbReference type="SAM" id="Phobius"/>
    </source>
</evidence>
<dbReference type="PANTHER" id="PTHR43568">
    <property type="entry name" value="P PROTEIN"/>
    <property type="match status" value="1"/>
</dbReference>
<comment type="caution">
    <text evidence="8">The sequence shown here is derived from an EMBL/GenBank/DDBJ whole genome shotgun (WGS) entry which is preliminary data.</text>
</comment>
<feature type="transmembrane region" description="Helical" evidence="6">
    <location>
        <begin position="392"/>
        <end position="414"/>
    </location>
</feature>
<dbReference type="Proteomes" id="UP001151699">
    <property type="component" value="Unassembled WGS sequence"/>
</dbReference>
<keyword evidence="2" id="KW-0813">Transport</keyword>
<evidence type="ECO:0000259" key="7">
    <source>
        <dbReference type="Pfam" id="PF03600"/>
    </source>
</evidence>
<keyword evidence="5 6" id="KW-0472">Membrane</keyword>
<feature type="transmembrane region" description="Helical" evidence="6">
    <location>
        <begin position="585"/>
        <end position="602"/>
    </location>
</feature>
<feature type="transmembrane region" description="Helical" evidence="6">
    <location>
        <begin position="749"/>
        <end position="774"/>
    </location>
</feature>
<feature type="transmembrane region" description="Helical" evidence="6">
    <location>
        <begin position="559"/>
        <end position="579"/>
    </location>
</feature>
<organism evidence="8 9">
    <name type="scientific">Pseudolycoriella hygida</name>
    <dbReference type="NCBI Taxonomy" id="35572"/>
    <lineage>
        <taxon>Eukaryota</taxon>
        <taxon>Metazoa</taxon>
        <taxon>Ecdysozoa</taxon>
        <taxon>Arthropoda</taxon>
        <taxon>Hexapoda</taxon>
        <taxon>Insecta</taxon>
        <taxon>Pterygota</taxon>
        <taxon>Neoptera</taxon>
        <taxon>Endopterygota</taxon>
        <taxon>Diptera</taxon>
        <taxon>Nematocera</taxon>
        <taxon>Sciaroidea</taxon>
        <taxon>Sciaridae</taxon>
        <taxon>Pseudolycoriella</taxon>
    </lineage>
</organism>
<reference evidence="8" key="1">
    <citation type="submission" date="2022-07" db="EMBL/GenBank/DDBJ databases">
        <authorList>
            <person name="Trinca V."/>
            <person name="Uliana J.V.C."/>
            <person name="Torres T.T."/>
            <person name="Ward R.J."/>
            <person name="Monesi N."/>
        </authorList>
    </citation>
    <scope>NUCLEOTIDE SEQUENCE</scope>
    <source>
        <strain evidence="8">HSMRA1968</strain>
        <tissue evidence="8">Whole embryos</tissue>
    </source>
</reference>
<dbReference type="GO" id="GO:0055085">
    <property type="term" value="P:transmembrane transport"/>
    <property type="evidence" value="ECO:0007669"/>
    <property type="project" value="InterPro"/>
</dbReference>
<evidence type="ECO:0000256" key="3">
    <source>
        <dbReference type="ARBA" id="ARBA00022692"/>
    </source>
</evidence>
<dbReference type="OrthoDB" id="442352at2759"/>
<comment type="subcellular location">
    <subcellularLocation>
        <location evidence="1">Membrane</location>
        <topology evidence="1">Multi-pass membrane protein</topology>
    </subcellularLocation>
</comment>
<evidence type="ECO:0000256" key="2">
    <source>
        <dbReference type="ARBA" id="ARBA00022448"/>
    </source>
</evidence>
<feature type="transmembrane region" description="Helical" evidence="6">
    <location>
        <begin position="445"/>
        <end position="465"/>
    </location>
</feature>
<proteinExistence type="predicted"/>
<feature type="domain" description="Citrate transporter-like" evidence="7">
    <location>
        <begin position="282"/>
        <end position="712"/>
    </location>
</feature>
<dbReference type="GO" id="GO:0016020">
    <property type="term" value="C:membrane"/>
    <property type="evidence" value="ECO:0007669"/>
    <property type="project" value="UniProtKB-SubCell"/>
</dbReference>
<evidence type="ECO:0000313" key="9">
    <source>
        <dbReference type="Proteomes" id="UP001151699"/>
    </source>
</evidence>
<keyword evidence="9" id="KW-1185">Reference proteome</keyword>
<keyword evidence="3 6" id="KW-0812">Transmembrane</keyword>
<dbReference type="PANTHER" id="PTHR43568:SF1">
    <property type="entry name" value="P PROTEIN"/>
    <property type="match status" value="1"/>
</dbReference>
<feature type="transmembrane region" description="Helical" evidence="6">
    <location>
        <begin position="269"/>
        <end position="287"/>
    </location>
</feature>
<feature type="transmembrane region" description="Helical" evidence="6">
    <location>
        <begin position="322"/>
        <end position="342"/>
    </location>
</feature>
<dbReference type="InterPro" id="IPR004680">
    <property type="entry name" value="Cit_transptr-like_dom"/>
</dbReference>
<dbReference type="CDD" id="cd01116">
    <property type="entry name" value="P_permease"/>
    <property type="match status" value="1"/>
</dbReference>
<feature type="transmembrane region" description="Helical" evidence="6">
    <location>
        <begin position="362"/>
        <end position="380"/>
    </location>
</feature>
<gene>
    <name evidence="8" type="primary">Oca2_4</name>
    <name evidence="8" type="ORF">Bhyg_16014</name>
</gene>
<name>A0A9Q0MKZ6_9DIPT</name>
<evidence type="ECO:0000256" key="1">
    <source>
        <dbReference type="ARBA" id="ARBA00004141"/>
    </source>
</evidence>
<accession>A0A9Q0MKZ6</accession>
<evidence type="ECO:0000313" key="8">
    <source>
        <dbReference type="EMBL" id="KAJ6633287.1"/>
    </source>
</evidence>
<keyword evidence="4 6" id="KW-1133">Transmembrane helix</keyword>
<evidence type="ECO:0000256" key="5">
    <source>
        <dbReference type="ARBA" id="ARBA00023136"/>
    </source>
</evidence>
<sequence>KINKNFYIFSEVTEGALKVWRSLPNTIRLDPSLAIIRHEHEKLHGQIVEEDEDPLPYENEDHHQDKNELKYVSVTSEKNAIKDDHHELHHTEEEDHTNRTQLQIWLHRIKIGVLVIVWIFFTYLLMTYGDTEMERRQIVVSPNSNRTFAVHEVPNGQRILIHLRGAFLPEGQTHNATNFLYLYLELLDRNDENGHAKNITSVRSIALVDGNKIDHVEEIDSEIEFRLGVEALSKVKNGEATLRVHMYTNIDVGLPLILGFDLSPLNESTGVICAAIVLLSLYVLIIWEIVHRTIAAIIASTLALAVLSVMHHKPPMEEIVGWIDIETLLLLFGMMLLVAILSETGVFDYLAVFSYKITSGRVWPLITCLAMFTAILSAFLDNVTTILLMAPVTIRLCEVMGLNPVPILMTMVIYSNVGGTLTPVGDPPNVIISSNEHVVASGVNFLNFTAHMFGGIALVLFQTYVQIRYKYRNMEDLRFSEPRGIQELRQELAVWQRAAASLSAYTRDEDLVRETLLKKASYLERLLKKRLATGKLPKDTYKTTLVELQQKYPIRNMKLLIKSGFALAFTITFFFLHAAPDIQKLSIGWVALLGAMLLLILADREDIESVIAHVEWATLLFFAALFVLMEALAELGLIEWIGRQTENLILGVSEDARLAVAILIILWVSALASAFVDNIPLTTMMIKIVISLSENDELGLPMHPLVWALAFGACLGGNGTLIGASANVVCAGVAQQHGYKFTFMDFFKVGFPIMIGHIIVTTAYLMVVHVLFAWH</sequence>
<dbReference type="Pfam" id="PF03600">
    <property type="entry name" value="CitMHS"/>
    <property type="match status" value="1"/>
</dbReference>
<feature type="transmembrane region" description="Helical" evidence="6">
    <location>
        <begin position="105"/>
        <end position="126"/>
    </location>
</feature>